<evidence type="ECO:0000313" key="3">
    <source>
        <dbReference type="Proteomes" id="UP000796761"/>
    </source>
</evidence>
<proteinExistence type="predicted"/>
<keyword evidence="3" id="KW-1185">Reference proteome</keyword>
<evidence type="ECO:0000313" key="2">
    <source>
        <dbReference type="EMBL" id="TRZ09927.1"/>
    </source>
</evidence>
<organism evidence="2 3">
    <name type="scientific">Zosterops borbonicus</name>
    <dbReference type="NCBI Taxonomy" id="364589"/>
    <lineage>
        <taxon>Eukaryota</taxon>
        <taxon>Metazoa</taxon>
        <taxon>Chordata</taxon>
        <taxon>Craniata</taxon>
        <taxon>Vertebrata</taxon>
        <taxon>Euteleostomi</taxon>
        <taxon>Archelosauria</taxon>
        <taxon>Archosauria</taxon>
        <taxon>Dinosauria</taxon>
        <taxon>Saurischia</taxon>
        <taxon>Theropoda</taxon>
        <taxon>Coelurosauria</taxon>
        <taxon>Aves</taxon>
        <taxon>Neognathae</taxon>
        <taxon>Neoaves</taxon>
        <taxon>Telluraves</taxon>
        <taxon>Australaves</taxon>
        <taxon>Passeriformes</taxon>
        <taxon>Sylvioidea</taxon>
        <taxon>Zosteropidae</taxon>
        <taxon>Zosterops</taxon>
    </lineage>
</organism>
<reference evidence="2" key="1">
    <citation type="submission" date="2019-04" db="EMBL/GenBank/DDBJ databases">
        <title>Genome assembly of Zosterops borbonicus 15179.</title>
        <authorList>
            <person name="Leroy T."/>
            <person name="Anselmetti Y."/>
            <person name="Tilak M.-K."/>
            <person name="Nabholz B."/>
        </authorList>
    </citation>
    <scope>NUCLEOTIDE SEQUENCE</scope>
    <source>
        <strain evidence="2">HGM_15179</strain>
        <tissue evidence="2">Muscle</tissue>
    </source>
</reference>
<dbReference type="AlphaFoldDB" id="A0A8K1G1E9"/>
<accession>A0A8K1G1E9</accession>
<protein>
    <submittedName>
        <fullName evidence="2">Uncharacterized protein</fullName>
    </submittedName>
</protein>
<comment type="caution">
    <text evidence="2">The sequence shown here is derived from an EMBL/GenBank/DDBJ whole genome shotgun (WGS) entry which is preliminary data.</text>
</comment>
<dbReference type="EMBL" id="SWJQ01000979">
    <property type="protein sequence ID" value="TRZ09927.1"/>
    <property type="molecule type" value="Genomic_DNA"/>
</dbReference>
<dbReference type="Proteomes" id="UP000796761">
    <property type="component" value="Unassembled WGS sequence"/>
</dbReference>
<evidence type="ECO:0000256" key="1">
    <source>
        <dbReference type="SAM" id="MobiDB-lite"/>
    </source>
</evidence>
<gene>
    <name evidence="2" type="ORF">HGM15179_017186</name>
</gene>
<feature type="region of interest" description="Disordered" evidence="1">
    <location>
        <begin position="23"/>
        <end position="108"/>
    </location>
</feature>
<sequence length="122" mass="12998">MAPMDGGIPFLMRFRGPWYTQTAAMSSPAPLRNRQLQQPPNSGRGGAEPGPDTETGTDPAPGAASAPRADMAEPETTPEMSEVYKCPGGKRDKEFDAQPRPALVVPGERRVTGTGLSVRCRC</sequence>
<name>A0A8K1G1E9_9PASS</name>